<keyword evidence="3 6" id="KW-0812">Transmembrane</keyword>
<evidence type="ECO:0000313" key="8">
    <source>
        <dbReference type="Proteomes" id="UP000267096"/>
    </source>
</evidence>
<dbReference type="GO" id="GO:0016020">
    <property type="term" value="C:membrane"/>
    <property type="evidence" value="ECO:0007669"/>
    <property type="project" value="UniProtKB-SubCell"/>
</dbReference>
<evidence type="ECO:0000313" key="7">
    <source>
        <dbReference type="EMBL" id="VDK60131.1"/>
    </source>
</evidence>
<dbReference type="Gene3D" id="1.20.1250.20">
    <property type="entry name" value="MFS general substrate transporter like domains"/>
    <property type="match status" value="1"/>
</dbReference>
<dbReference type="AlphaFoldDB" id="A0A0M3KAD4"/>
<dbReference type="WBParaSite" id="ASIM_0001793001-mRNA-1">
    <property type="protein sequence ID" value="ASIM_0001793001-mRNA-1"/>
    <property type="gene ID" value="ASIM_0001793001"/>
</dbReference>
<accession>A0A0M3KAD4</accession>
<dbReference type="PANTHER" id="PTHR23503:SF8">
    <property type="entry name" value="FACILITATED GLUCOSE TRANSPORTER PROTEIN 1"/>
    <property type="match status" value="1"/>
</dbReference>
<dbReference type="OrthoDB" id="6612291at2759"/>
<dbReference type="SUPFAM" id="SSF103473">
    <property type="entry name" value="MFS general substrate transporter"/>
    <property type="match status" value="1"/>
</dbReference>
<evidence type="ECO:0000256" key="1">
    <source>
        <dbReference type="ARBA" id="ARBA00004141"/>
    </source>
</evidence>
<proteinExistence type="predicted"/>
<protein>
    <submittedName>
        <fullName evidence="9">MFS domain-containing protein</fullName>
    </submittedName>
</protein>
<keyword evidence="5 6" id="KW-0472">Membrane</keyword>
<dbReference type="Proteomes" id="UP000267096">
    <property type="component" value="Unassembled WGS sequence"/>
</dbReference>
<dbReference type="PROSITE" id="PS00217">
    <property type="entry name" value="SUGAR_TRANSPORT_2"/>
    <property type="match status" value="1"/>
</dbReference>
<evidence type="ECO:0000256" key="5">
    <source>
        <dbReference type="ARBA" id="ARBA00023136"/>
    </source>
</evidence>
<comment type="subcellular location">
    <subcellularLocation>
        <location evidence="1">Membrane</location>
        <topology evidence="1">Multi-pass membrane protein</topology>
    </subcellularLocation>
</comment>
<keyword evidence="8" id="KW-1185">Reference proteome</keyword>
<keyword evidence="4 6" id="KW-1133">Transmembrane helix</keyword>
<keyword evidence="2" id="KW-0813">Transport</keyword>
<feature type="transmembrane region" description="Helical" evidence="6">
    <location>
        <begin position="187"/>
        <end position="206"/>
    </location>
</feature>
<dbReference type="InterPro" id="IPR045263">
    <property type="entry name" value="GLUT"/>
</dbReference>
<reference evidence="7 8" key="2">
    <citation type="submission" date="2018-11" db="EMBL/GenBank/DDBJ databases">
        <authorList>
            <consortium name="Pathogen Informatics"/>
        </authorList>
    </citation>
    <scope>NUCLEOTIDE SEQUENCE [LARGE SCALE GENOMIC DNA]</scope>
</reference>
<gene>
    <name evidence="7" type="ORF">ASIM_LOCUS17331</name>
</gene>
<sequence>MQKIYCSAELKLPSRRVSVGVVLVCLAGSAQFGYQDAISMIAWNGNADAFTEDVVKQSHFDDHSSINIHLLMFYVGSAIGFLCFAFSARLLQIHCGLLIGLTMIVFSSSLFIPFSCMAAFGISSFLRLFAGISIGFFIGYQTIFINEISLDAYRGSLLIFSGISVSLGAVVGVTVAHLGVLKCANCLYFALSIPALTSILIFIYMMRLKEPPIILLMCGLDEKAEQSAQYYHGDENTGKALCEASARLRAQKHSAMRCFAPVWLRAIAVTMSVNISAALCQQSPIIRTLLPIQFHQVA</sequence>
<feature type="transmembrane region" description="Helical" evidence="6">
    <location>
        <begin position="157"/>
        <end position="181"/>
    </location>
</feature>
<name>A0A0M3KAD4_ANISI</name>
<evidence type="ECO:0000256" key="4">
    <source>
        <dbReference type="ARBA" id="ARBA00022989"/>
    </source>
</evidence>
<evidence type="ECO:0000256" key="3">
    <source>
        <dbReference type="ARBA" id="ARBA00022692"/>
    </source>
</evidence>
<dbReference type="GO" id="GO:0015149">
    <property type="term" value="F:hexose transmembrane transporter activity"/>
    <property type="evidence" value="ECO:0007669"/>
    <property type="project" value="TreeGrafter"/>
</dbReference>
<dbReference type="PANTHER" id="PTHR23503">
    <property type="entry name" value="SOLUTE CARRIER FAMILY 2"/>
    <property type="match status" value="1"/>
</dbReference>
<evidence type="ECO:0000256" key="6">
    <source>
        <dbReference type="SAM" id="Phobius"/>
    </source>
</evidence>
<dbReference type="InterPro" id="IPR036259">
    <property type="entry name" value="MFS_trans_sf"/>
</dbReference>
<feature type="transmembrane region" description="Helical" evidence="6">
    <location>
        <begin position="71"/>
        <end position="91"/>
    </location>
</feature>
<feature type="transmembrane region" description="Helical" evidence="6">
    <location>
        <begin position="98"/>
        <end position="122"/>
    </location>
</feature>
<feature type="transmembrane region" description="Helical" evidence="6">
    <location>
        <begin position="128"/>
        <end position="145"/>
    </location>
</feature>
<evidence type="ECO:0000313" key="9">
    <source>
        <dbReference type="WBParaSite" id="ASIM_0001793001-mRNA-1"/>
    </source>
</evidence>
<organism evidence="9">
    <name type="scientific">Anisakis simplex</name>
    <name type="common">Herring worm</name>
    <dbReference type="NCBI Taxonomy" id="6269"/>
    <lineage>
        <taxon>Eukaryota</taxon>
        <taxon>Metazoa</taxon>
        <taxon>Ecdysozoa</taxon>
        <taxon>Nematoda</taxon>
        <taxon>Chromadorea</taxon>
        <taxon>Rhabditida</taxon>
        <taxon>Spirurina</taxon>
        <taxon>Ascaridomorpha</taxon>
        <taxon>Ascaridoidea</taxon>
        <taxon>Anisakidae</taxon>
        <taxon>Anisakis</taxon>
        <taxon>Anisakis simplex complex</taxon>
    </lineage>
</organism>
<dbReference type="Pfam" id="PF00083">
    <property type="entry name" value="Sugar_tr"/>
    <property type="match status" value="1"/>
</dbReference>
<dbReference type="InterPro" id="IPR005828">
    <property type="entry name" value="MFS_sugar_transport-like"/>
</dbReference>
<dbReference type="InterPro" id="IPR005829">
    <property type="entry name" value="Sugar_transporter_CS"/>
</dbReference>
<dbReference type="EMBL" id="UYRR01034006">
    <property type="protein sequence ID" value="VDK60131.1"/>
    <property type="molecule type" value="Genomic_DNA"/>
</dbReference>
<evidence type="ECO:0000256" key="2">
    <source>
        <dbReference type="ARBA" id="ARBA00022448"/>
    </source>
</evidence>
<reference evidence="9" key="1">
    <citation type="submission" date="2017-02" db="UniProtKB">
        <authorList>
            <consortium name="WormBaseParasite"/>
        </authorList>
    </citation>
    <scope>IDENTIFICATION</scope>
</reference>